<dbReference type="EMBL" id="UOFR01000023">
    <property type="protein sequence ID" value="VAW93932.1"/>
    <property type="molecule type" value="Genomic_DNA"/>
</dbReference>
<dbReference type="PANTHER" id="PTHR35342:SF5">
    <property type="entry name" value="TRICARBOXYLIC TRANSPORT PROTEIN"/>
    <property type="match status" value="1"/>
</dbReference>
<evidence type="ECO:0000259" key="2">
    <source>
        <dbReference type="Pfam" id="PF01970"/>
    </source>
</evidence>
<sequence>MEMIFAGLLDSISPASVLYVFIGVALGVMIGAIPGINGPMAIALFIPVTYYMTPLTAIGFLVGLNKGAFFGGAVSAVLLRTPGTPEAAATAWDGYPLTQQGKGEKALRMALYSSVAGDFLSTIVLILIAAPLAAVALFMGPAEIFALISLALTVIAGIGTSSILRGLIAAGLGILIGLIGTEPVTALPRLTFDIYQLGSGLSLIPVAIGLLAFSEILLQLEKITAKGGAEKAVTKFSSKLEDRFLSVKEFFANTKTLLRGSLIGIGVGAMPGLGAPVASFMSYDQAMKRSPHKEEFGKGRLEGIAASESANSSVVAASLIPLFVLGIPGNLAAAMLMGAFMIHGMQPGPLLFKENAQLMYGIYGSLLLASLLLLVIGRFGLRFFCKAVNIPALILYPTVVFTCIMGAYLGKSSMFDVGVMLAFGFIGYFMRKFDYSYVAFLIGFILAPEWERALQQVVIISEFDTFMFLHRPVAVGLIVLSLFVIGRTFWNSIITRRKKQLAAAAAAVAAGAHKGD</sequence>
<gene>
    <name evidence="3" type="ORF">MNBD_GAMMA21-199</name>
</gene>
<dbReference type="Pfam" id="PF01970">
    <property type="entry name" value="TctA"/>
    <property type="match status" value="1"/>
</dbReference>
<feature type="transmembrane region" description="Helical" evidence="1">
    <location>
        <begin position="414"/>
        <end position="430"/>
    </location>
</feature>
<dbReference type="PANTHER" id="PTHR35342">
    <property type="entry name" value="TRICARBOXYLIC TRANSPORT PROTEIN"/>
    <property type="match status" value="1"/>
</dbReference>
<keyword evidence="1" id="KW-1133">Transmembrane helix</keyword>
<feature type="transmembrane region" description="Helical" evidence="1">
    <location>
        <begin position="12"/>
        <end position="33"/>
    </location>
</feature>
<evidence type="ECO:0000256" key="1">
    <source>
        <dbReference type="SAM" id="Phobius"/>
    </source>
</evidence>
<dbReference type="InterPro" id="IPR002823">
    <property type="entry name" value="DUF112_TM"/>
</dbReference>
<protein>
    <submittedName>
        <fullName evidence="3">Tripartite tricarboxylate transporter TctA family</fullName>
    </submittedName>
</protein>
<organism evidence="3">
    <name type="scientific">hydrothermal vent metagenome</name>
    <dbReference type="NCBI Taxonomy" id="652676"/>
    <lineage>
        <taxon>unclassified sequences</taxon>
        <taxon>metagenomes</taxon>
        <taxon>ecological metagenomes</taxon>
    </lineage>
</organism>
<feature type="transmembrane region" description="Helical" evidence="1">
    <location>
        <begin position="437"/>
        <end position="453"/>
    </location>
</feature>
<name>A0A3B1A2H9_9ZZZZ</name>
<dbReference type="AlphaFoldDB" id="A0A3B1A2H9"/>
<proteinExistence type="predicted"/>
<reference evidence="3" key="1">
    <citation type="submission" date="2018-06" db="EMBL/GenBank/DDBJ databases">
        <authorList>
            <person name="Zhirakovskaya E."/>
        </authorList>
    </citation>
    <scope>NUCLEOTIDE SEQUENCE</scope>
</reference>
<feature type="transmembrane region" description="Helical" evidence="1">
    <location>
        <begin position="473"/>
        <end position="490"/>
    </location>
</feature>
<feature type="transmembrane region" description="Helical" evidence="1">
    <location>
        <begin position="388"/>
        <end position="408"/>
    </location>
</feature>
<feature type="transmembrane region" description="Helical" evidence="1">
    <location>
        <begin position="199"/>
        <end position="218"/>
    </location>
</feature>
<feature type="transmembrane region" description="Helical" evidence="1">
    <location>
        <begin position="319"/>
        <end position="342"/>
    </location>
</feature>
<evidence type="ECO:0000313" key="3">
    <source>
        <dbReference type="EMBL" id="VAW93932.1"/>
    </source>
</evidence>
<keyword evidence="1" id="KW-0812">Transmembrane</keyword>
<feature type="transmembrane region" description="Helical" evidence="1">
    <location>
        <begin position="362"/>
        <end position="381"/>
    </location>
</feature>
<accession>A0A3B1A2H9</accession>
<feature type="transmembrane region" description="Helical" evidence="1">
    <location>
        <begin position="146"/>
        <end position="179"/>
    </location>
</feature>
<feature type="domain" description="DUF112" evidence="2">
    <location>
        <begin position="18"/>
        <end position="441"/>
    </location>
</feature>
<feature type="transmembrane region" description="Helical" evidence="1">
    <location>
        <begin position="119"/>
        <end position="139"/>
    </location>
</feature>
<keyword evidence="1" id="KW-0472">Membrane</keyword>
<feature type="transmembrane region" description="Helical" evidence="1">
    <location>
        <begin position="40"/>
        <end position="62"/>
    </location>
</feature>